<comment type="similarity">
    <text evidence="1">Belongs to the class IV-like SAM-binding methyltransferase superfamily. RNA methyltransferase NEP1 family.</text>
</comment>
<keyword evidence="6" id="KW-0949">S-adenosyl-L-methionine</keyword>
<dbReference type="GO" id="GO:0032040">
    <property type="term" value="C:small-subunit processome"/>
    <property type="evidence" value="ECO:0007669"/>
    <property type="project" value="TreeGrafter"/>
</dbReference>
<proteinExistence type="inferred from homology"/>
<dbReference type="Pfam" id="PF03587">
    <property type="entry name" value="EMG1"/>
    <property type="match status" value="1"/>
</dbReference>
<dbReference type="InterPro" id="IPR029028">
    <property type="entry name" value="Alpha/beta_knot_MTases"/>
</dbReference>
<dbReference type="GO" id="GO:0070475">
    <property type="term" value="P:rRNA base methylation"/>
    <property type="evidence" value="ECO:0007669"/>
    <property type="project" value="InterPro"/>
</dbReference>
<evidence type="ECO:0000313" key="11">
    <source>
        <dbReference type="Proteomes" id="UP000694520"/>
    </source>
</evidence>
<evidence type="ECO:0000256" key="8">
    <source>
        <dbReference type="ARBA" id="ARBA00022884"/>
    </source>
</evidence>
<evidence type="ECO:0000313" key="10">
    <source>
        <dbReference type="Ensembl" id="ENSBGRP00000032812.1"/>
    </source>
</evidence>
<sequence>MAAPSGAFQPRERRAAEQEEDWDAVAKIGGRRLIVVLEGASLETVKVGKTYELLNCDKHKSMLLKNGRDPGEVRPDIAHQVTPGGGAQALGPLDRR</sequence>
<feature type="compositionally biased region" description="Basic and acidic residues" evidence="9">
    <location>
        <begin position="65"/>
        <end position="77"/>
    </location>
</feature>
<feature type="region of interest" description="Disordered" evidence="9">
    <location>
        <begin position="1"/>
        <end position="20"/>
    </location>
</feature>
<dbReference type="InterPro" id="IPR005304">
    <property type="entry name" value="Rbsml_bgen_MeTrfase_EMG1/NEP1"/>
</dbReference>
<dbReference type="GeneTree" id="ENSGT00390000000305"/>
<evidence type="ECO:0000256" key="2">
    <source>
        <dbReference type="ARBA" id="ARBA00022517"/>
    </source>
</evidence>
<evidence type="ECO:0000256" key="3">
    <source>
        <dbReference type="ARBA" id="ARBA00022552"/>
    </source>
</evidence>
<dbReference type="Gene3D" id="3.40.1280.10">
    <property type="match status" value="1"/>
</dbReference>
<keyword evidence="8" id="KW-0694">RNA-binding</keyword>
<evidence type="ECO:0000256" key="6">
    <source>
        <dbReference type="ARBA" id="ARBA00022691"/>
    </source>
</evidence>
<reference evidence="10" key="3">
    <citation type="submission" date="2025-09" db="UniProtKB">
        <authorList>
            <consortium name="Ensembl"/>
        </authorList>
    </citation>
    <scope>IDENTIFICATION</scope>
</reference>
<dbReference type="PANTHER" id="PTHR12636:SF5">
    <property type="entry name" value="RIBOSOMAL RNA SMALL SUBUNIT METHYLTRANSFERASE NEP1"/>
    <property type="match status" value="1"/>
</dbReference>
<name>A0A8B9YAM6_BOSMU</name>
<evidence type="ECO:0000256" key="4">
    <source>
        <dbReference type="ARBA" id="ARBA00022603"/>
    </source>
</evidence>
<evidence type="ECO:0000256" key="9">
    <source>
        <dbReference type="SAM" id="MobiDB-lite"/>
    </source>
</evidence>
<keyword evidence="2" id="KW-0690">Ribosome biogenesis</keyword>
<dbReference type="AlphaFoldDB" id="A0A8B9YAM6"/>
<protein>
    <submittedName>
        <fullName evidence="10">Uncharacterized protein</fullName>
    </submittedName>
</protein>
<dbReference type="Proteomes" id="UP000694520">
    <property type="component" value="Chromosome 5"/>
</dbReference>
<keyword evidence="3" id="KW-0698">rRNA processing</keyword>
<reference evidence="10" key="1">
    <citation type="submission" date="2019-05" db="EMBL/GenBank/DDBJ databases">
        <authorList>
            <person name="Zhang S."/>
            <person name="Liu J."/>
        </authorList>
    </citation>
    <scope>NUCLEOTIDE SEQUENCE [LARGE SCALE GENOMIC DNA]</scope>
</reference>
<accession>A0A8B9YAM6</accession>
<evidence type="ECO:0000256" key="1">
    <source>
        <dbReference type="ARBA" id="ARBA00008115"/>
    </source>
</evidence>
<dbReference type="InterPro" id="IPR029026">
    <property type="entry name" value="tRNA_m1G_MTases_N"/>
</dbReference>
<dbReference type="GO" id="GO:0070037">
    <property type="term" value="F:rRNA (pseudouridine) methyltransferase activity"/>
    <property type="evidence" value="ECO:0007669"/>
    <property type="project" value="InterPro"/>
</dbReference>
<organism evidence="10 11">
    <name type="scientific">Bos mutus grunniens</name>
    <name type="common">Wild yak</name>
    <name type="synonym">Bos grunniens</name>
    <dbReference type="NCBI Taxonomy" id="30521"/>
    <lineage>
        <taxon>Eukaryota</taxon>
        <taxon>Metazoa</taxon>
        <taxon>Chordata</taxon>
        <taxon>Craniata</taxon>
        <taxon>Vertebrata</taxon>
        <taxon>Euteleostomi</taxon>
        <taxon>Mammalia</taxon>
        <taxon>Eutheria</taxon>
        <taxon>Laurasiatheria</taxon>
        <taxon>Artiodactyla</taxon>
        <taxon>Ruminantia</taxon>
        <taxon>Pecora</taxon>
        <taxon>Bovidae</taxon>
        <taxon>Bovinae</taxon>
        <taxon>Bos</taxon>
    </lineage>
</organism>
<reference evidence="10" key="2">
    <citation type="submission" date="2025-08" db="UniProtKB">
        <authorList>
            <consortium name="Ensembl"/>
        </authorList>
    </citation>
    <scope>IDENTIFICATION</scope>
</reference>
<keyword evidence="5" id="KW-0808">Transferase</keyword>
<evidence type="ECO:0000256" key="5">
    <source>
        <dbReference type="ARBA" id="ARBA00022679"/>
    </source>
</evidence>
<dbReference type="GO" id="GO:0019843">
    <property type="term" value="F:rRNA binding"/>
    <property type="evidence" value="ECO:0007669"/>
    <property type="project" value="UniProtKB-KW"/>
</dbReference>
<dbReference type="PANTHER" id="PTHR12636">
    <property type="entry name" value="NEP1/MRA1"/>
    <property type="match status" value="1"/>
</dbReference>
<keyword evidence="7" id="KW-0699">rRNA-binding</keyword>
<feature type="region of interest" description="Disordered" evidence="9">
    <location>
        <begin position="65"/>
        <end position="96"/>
    </location>
</feature>
<keyword evidence="4" id="KW-0489">Methyltransferase</keyword>
<keyword evidence="11" id="KW-1185">Reference proteome</keyword>
<evidence type="ECO:0000256" key="7">
    <source>
        <dbReference type="ARBA" id="ARBA00022730"/>
    </source>
</evidence>
<dbReference type="Ensembl" id="ENSBGRT00000037927.1">
    <property type="protein sequence ID" value="ENSBGRP00000032812.1"/>
    <property type="gene ID" value="ENSBGRG00000020598.1"/>
</dbReference>
<dbReference type="SUPFAM" id="SSF75217">
    <property type="entry name" value="alpha/beta knot"/>
    <property type="match status" value="1"/>
</dbReference>